<dbReference type="Pfam" id="PF15905">
    <property type="entry name" value="HMMR_N"/>
    <property type="match status" value="1"/>
</dbReference>
<feature type="region of interest" description="Disordered" evidence="5">
    <location>
        <begin position="988"/>
        <end position="1040"/>
    </location>
</feature>
<keyword evidence="8" id="KW-1185">Reference proteome</keyword>
<dbReference type="InterPro" id="IPR031794">
    <property type="entry name" value="HMMR_C"/>
</dbReference>
<evidence type="ECO:0000256" key="4">
    <source>
        <dbReference type="SAM" id="Coils"/>
    </source>
</evidence>
<dbReference type="Proteomes" id="UP001497482">
    <property type="component" value="Chromosome 8"/>
</dbReference>
<keyword evidence="3" id="KW-0206">Cytoskeleton</keyword>
<protein>
    <recommendedName>
        <fullName evidence="6">Hyaluronan-mediated motility receptor C-terminal domain-containing protein</fullName>
    </recommendedName>
</protein>
<keyword evidence="2" id="KW-0963">Cytoplasm</keyword>
<dbReference type="Pfam" id="PF15908">
    <property type="entry name" value="HMMR_C"/>
    <property type="match status" value="1"/>
</dbReference>
<dbReference type="EMBL" id="OZ035830">
    <property type="protein sequence ID" value="CAL1614014.1"/>
    <property type="molecule type" value="Genomic_DNA"/>
</dbReference>
<proteinExistence type="predicted"/>
<feature type="domain" description="Hyaluronan-mediated motility receptor C-terminal" evidence="6">
    <location>
        <begin position="874"/>
        <end position="1029"/>
    </location>
</feature>
<dbReference type="PANTHER" id="PTHR18956:SF6">
    <property type="entry name" value="HYALURONAN MEDIATED MOTILITY RECEPTOR"/>
    <property type="match status" value="1"/>
</dbReference>
<comment type="subcellular location">
    <subcellularLocation>
        <location evidence="1">Cytoplasm</location>
        <location evidence="1">Cytoskeleton</location>
        <location evidence="1">Spindle</location>
    </subcellularLocation>
</comment>
<accession>A0AAV2MLJ0</accession>
<evidence type="ECO:0000256" key="5">
    <source>
        <dbReference type="SAM" id="MobiDB-lite"/>
    </source>
</evidence>
<dbReference type="AlphaFoldDB" id="A0AAV2MLJ0"/>
<gene>
    <name evidence="7" type="ORF">KC01_LOCUS40115</name>
</gene>
<evidence type="ECO:0000313" key="8">
    <source>
        <dbReference type="Proteomes" id="UP001497482"/>
    </source>
</evidence>
<keyword evidence="4" id="KW-0175">Coiled coil</keyword>
<evidence type="ECO:0000313" key="7">
    <source>
        <dbReference type="EMBL" id="CAL1614014.1"/>
    </source>
</evidence>
<dbReference type="GO" id="GO:0016020">
    <property type="term" value="C:membrane"/>
    <property type="evidence" value="ECO:0007669"/>
    <property type="project" value="TreeGrafter"/>
</dbReference>
<sequence>MSFSKAPLKRFNDHVGCAPPPGTYDVKREELKGAASFDKSERFRPVKHAAAATTLLLPPSPSRAAFMSPVRRTMSVDALADGASTKKEKMSVNLKQQKLLEKEVRILVQQLGEQDKSILALEEDLKKAEAKLLAAVREKTALNANVATLERQRAELKKVNEFLKNKVSADASKKRINSLTMDLMEARNNLDAKNKELNVLRVSAEGQVKALETDLKSAKETVRSLKERNVELDKLHQVTSRQFEEAENENEKLQIVIRELREEIQVLQRYLDTANEQILDLRLKLEQTDCKETVKQLELEKEQQIAQLEAAKEELRQREKDALHYQQDLDLSKDILREMERTLEIQEAELKSSQKCVKDLEEQMMAVNKELQASHATVRQQEAELSRLREVLRRTENELDERVEHLEQRCLFAEEDRSKTQKEGLRRVEELKAELNSLKEAKKEEEMRLIQLQEEHAATSEELGKEKALVDSLTVLLMQEREESEQKMGQLKEEMEEVLGEVAVMEEEDLRRRDVIMQNQEEIMKLQTDNVELEKLLSDTREQMLSNTINEDALKEEHLAAMTELKEEHTDSLNKMEAAVSELQRLHSVSALSTKEGLIKRQQELEGELQSVTCKLEAMDKVIQEKEDEITGLSASLKEHLERLAREEQAKDENARKLLEVRTCLVQKEDEMKAMMESHAALISRLQLELEQLKEKEDALGIFEAQTGQTIALLQNEKESAYKLLQDATRENEEILKQVERERERGKEMEMELSVERCALEEVRTDRDFVKAEVAQLKTEIQQVNEDKTRILSQLKHSEDTQLDLENRLKAAEQDKNELEARLEEAETGEVFQSQVAGLEEAVQGLQRELEEHKQDGRALKEQAEVLTQEKVTLQWEMEEQRREFNRQISEAQEQSAAEVEHWRRLYEELLSKVGPFQEQLNAFAAEKNTLLNEKGANQEELNKLSDAYARLLGHQNQRQKIKHIVKIKEENLTLKQEVSKLRTLTSRQKSEMEQLKLKLPGAQRRFDPSKAFQHDKENMEAPTPLREGNGKSKRSLSNN</sequence>
<feature type="coiled-coil region" evidence="4">
    <location>
        <begin position="111"/>
        <end position="895"/>
    </location>
</feature>
<evidence type="ECO:0000256" key="1">
    <source>
        <dbReference type="ARBA" id="ARBA00004186"/>
    </source>
</evidence>
<dbReference type="PANTHER" id="PTHR18956">
    <property type="entry name" value="HYALURONAN MEDIATED MOTILITY RECEPTOR"/>
    <property type="match status" value="1"/>
</dbReference>
<dbReference type="InterPro" id="IPR026203">
    <property type="entry name" value="IHABP"/>
</dbReference>
<reference evidence="7 8" key="1">
    <citation type="submission" date="2024-04" db="EMBL/GenBank/DDBJ databases">
        <authorList>
            <person name="Waldvogel A.-M."/>
            <person name="Schoenle A."/>
        </authorList>
    </citation>
    <scope>NUCLEOTIDE SEQUENCE [LARGE SCALE GENOMIC DNA]</scope>
</reference>
<organism evidence="7 8">
    <name type="scientific">Knipowitschia caucasica</name>
    <name type="common">Caucasian dwarf goby</name>
    <name type="synonym">Pomatoschistus caucasicus</name>
    <dbReference type="NCBI Taxonomy" id="637954"/>
    <lineage>
        <taxon>Eukaryota</taxon>
        <taxon>Metazoa</taxon>
        <taxon>Chordata</taxon>
        <taxon>Craniata</taxon>
        <taxon>Vertebrata</taxon>
        <taxon>Euteleostomi</taxon>
        <taxon>Actinopterygii</taxon>
        <taxon>Neopterygii</taxon>
        <taxon>Teleostei</taxon>
        <taxon>Neoteleostei</taxon>
        <taxon>Acanthomorphata</taxon>
        <taxon>Gobiaria</taxon>
        <taxon>Gobiiformes</taxon>
        <taxon>Gobioidei</taxon>
        <taxon>Gobiidae</taxon>
        <taxon>Gobiinae</taxon>
        <taxon>Knipowitschia</taxon>
    </lineage>
</organism>
<evidence type="ECO:0000259" key="6">
    <source>
        <dbReference type="Pfam" id="PF15908"/>
    </source>
</evidence>
<feature type="region of interest" description="Disordered" evidence="5">
    <location>
        <begin position="1"/>
        <end position="25"/>
    </location>
</feature>
<name>A0AAV2MLJ0_KNICA</name>
<dbReference type="GO" id="GO:0005540">
    <property type="term" value="F:hyaluronic acid binding"/>
    <property type="evidence" value="ECO:0007669"/>
    <property type="project" value="InterPro"/>
</dbReference>
<dbReference type="GO" id="GO:0005819">
    <property type="term" value="C:spindle"/>
    <property type="evidence" value="ECO:0007669"/>
    <property type="project" value="UniProtKB-SubCell"/>
</dbReference>
<feature type="compositionally biased region" description="Basic and acidic residues" evidence="5">
    <location>
        <begin position="1005"/>
        <end position="1020"/>
    </location>
</feature>
<evidence type="ECO:0000256" key="3">
    <source>
        <dbReference type="ARBA" id="ARBA00023212"/>
    </source>
</evidence>
<evidence type="ECO:0000256" key="2">
    <source>
        <dbReference type="ARBA" id="ARBA00022490"/>
    </source>
</evidence>